<keyword evidence="8" id="KW-1185">Reference proteome</keyword>
<accession>A0A0R0BSZ0</accession>
<dbReference type="InterPro" id="IPR029030">
    <property type="entry name" value="Caspase-like_dom_sf"/>
</dbReference>
<evidence type="ECO:0000256" key="3">
    <source>
        <dbReference type="ARBA" id="ARBA00022801"/>
    </source>
</evidence>
<dbReference type="GO" id="GO:0016810">
    <property type="term" value="F:hydrolase activity, acting on carbon-nitrogen (but not peptide) bonds"/>
    <property type="evidence" value="ECO:0007669"/>
    <property type="project" value="InterPro"/>
</dbReference>
<dbReference type="CDD" id="cd10917">
    <property type="entry name" value="CE4_NodB_like_6s_7s"/>
    <property type="match status" value="1"/>
</dbReference>
<name>A0A0R0BSZ0_9GAMM</name>
<dbReference type="SUPFAM" id="SSF48452">
    <property type="entry name" value="TPR-like"/>
    <property type="match status" value="1"/>
</dbReference>
<dbReference type="PROSITE" id="PS50005">
    <property type="entry name" value="TPR"/>
    <property type="match status" value="3"/>
</dbReference>
<sequence length="890" mass="97457">MMATTMVRPWLGMAGLLLGLLLAACSDKPPQVPQATAEAPVVASAQDPALLAALQQLLDKHRRIIVLLADEQDQSASDRATSTAVGQQLFHQALEQRRSVADGFAALLDSGRPERMSVLAALLDYIESDPGLYDADRLAFVEVLRDLHHRLAADSSLPAVKLRQRVDEDLAALAEVERTYNAELTHIFSRFQRTRAIALKREKWQDYQAYLLTRYSRTAILRDFGVVEPYPMAMDDGQRELFGRSLPERTVVLSFDDGPHRAHTEEIIAILKRYDVPAVFFQVGRNLGTVGEDGQARLGPMAAISRQLSAEGYTLGNHSFSHAQLSRSQGKDLQHQVMAADTLLRQVDQRRAPLFRFPYGARNAEGMQLLAEAGLKSIMWNIDSMDWADPVPESIVQRVLEQVEREKRGIVLFHDIHERTVKALPKILDRLIADGYQFAGWNGREFSVSRARAAASAEATVTTAYANSWAIVIGINDYAHWPKLEHARHDARAVASTLTGQFGFPASQVIVLEDGQATRNNILAAFHDRLADAGTGRDDRVFVFFAGHGATRRLASGRDLGYIIPVDSRPADFARDAIAMTDIQNIAESLRAKHVMFVMDACYSGLGLTRAGPSPAAFLRDNARRSARQMLTAGGGDQQVADGGPNGHSVFTWVLLQALAGKGDLNGDGLITGTELAAYVAPAVAAVAQQTPAFGSLPGSQGGEFVFELAENPEFLTATTDQLSAEAIALNGRLEASQEGRVAGSAATPVTVADLEGGRNTLVLPAAVTVSDRQRAQQANERGLQLYREKRYDEAAEQLTEALKLRPDFAQAANNLGFVYYRQQRYAEAVRWLENTLKIDPSRAVAYLNLGDACFHAGDHARARQAYATYLELQPQGSGAAHARRRLQQL</sequence>
<dbReference type="EMBL" id="LDJH01000003">
    <property type="protein sequence ID" value="KRG60461.1"/>
    <property type="molecule type" value="Genomic_DNA"/>
</dbReference>
<dbReference type="SMART" id="SM00028">
    <property type="entry name" value="TPR"/>
    <property type="match status" value="3"/>
</dbReference>
<dbReference type="InterPro" id="IPR018247">
    <property type="entry name" value="EF_Hand_1_Ca_BS"/>
</dbReference>
<dbReference type="GO" id="GO:0046872">
    <property type="term" value="F:metal ion binding"/>
    <property type="evidence" value="ECO:0007669"/>
    <property type="project" value="UniProtKB-KW"/>
</dbReference>
<feature type="repeat" description="TPR" evidence="5">
    <location>
        <begin position="776"/>
        <end position="809"/>
    </location>
</feature>
<dbReference type="Gene3D" id="3.40.50.1460">
    <property type="match status" value="1"/>
</dbReference>
<feature type="domain" description="NodB homology" evidence="6">
    <location>
        <begin position="249"/>
        <end position="439"/>
    </location>
</feature>
<protein>
    <submittedName>
        <fullName evidence="7">Polysaccharide deacetylase</fullName>
    </submittedName>
</protein>
<evidence type="ECO:0000259" key="6">
    <source>
        <dbReference type="PROSITE" id="PS51677"/>
    </source>
</evidence>
<dbReference type="PATRIC" id="fig|266128.3.peg.1753"/>
<dbReference type="GO" id="GO:0005975">
    <property type="term" value="P:carbohydrate metabolic process"/>
    <property type="evidence" value="ECO:0007669"/>
    <property type="project" value="InterPro"/>
</dbReference>
<evidence type="ECO:0000256" key="1">
    <source>
        <dbReference type="ARBA" id="ARBA00022723"/>
    </source>
</evidence>
<feature type="repeat" description="TPR" evidence="5">
    <location>
        <begin position="844"/>
        <end position="877"/>
    </location>
</feature>
<dbReference type="Gene3D" id="3.20.20.370">
    <property type="entry name" value="Glycoside hydrolase/deacetylase"/>
    <property type="match status" value="1"/>
</dbReference>
<dbReference type="InterPro" id="IPR002509">
    <property type="entry name" value="NODB_dom"/>
</dbReference>
<evidence type="ECO:0000313" key="7">
    <source>
        <dbReference type="EMBL" id="KRG60461.1"/>
    </source>
</evidence>
<keyword evidence="1" id="KW-0479">Metal-binding</keyword>
<dbReference type="Proteomes" id="UP000051254">
    <property type="component" value="Unassembled WGS sequence"/>
</dbReference>
<keyword evidence="4" id="KW-0119">Carbohydrate metabolism</keyword>
<dbReference type="PROSITE" id="PS51677">
    <property type="entry name" value="NODB"/>
    <property type="match status" value="1"/>
</dbReference>
<comment type="caution">
    <text evidence="7">The sequence shown here is derived from an EMBL/GenBank/DDBJ whole genome shotgun (WGS) entry which is preliminary data.</text>
</comment>
<dbReference type="Pfam" id="PF13424">
    <property type="entry name" value="TPR_12"/>
    <property type="match status" value="1"/>
</dbReference>
<feature type="repeat" description="TPR" evidence="5">
    <location>
        <begin position="810"/>
        <end position="843"/>
    </location>
</feature>
<keyword evidence="2" id="KW-0732">Signal</keyword>
<dbReference type="InterPro" id="IPR011330">
    <property type="entry name" value="Glyco_hydro/deAcase_b/a-brl"/>
</dbReference>
<evidence type="ECO:0000313" key="8">
    <source>
        <dbReference type="Proteomes" id="UP000051254"/>
    </source>
</evidence>
<reference evidence="7 8" key="1">
    <citation type="submission" date="2015-05" db="EMBL/GenBank/DDBJ databases">
        <title>Genome sequencing and analysis of members of genus Stenotrophomonas.</title>
        <authorList>
            <person name="Patil P.P."/>
            <person name="Midha S."/>
            <person name="Patil P.B."/>
        </authorList>
    </citation>
    <scope>NUCLEOTIDE SEQUENCE [LARGE SCALE GENOMIC DNA]</scope>
    <source>
        <strain evidence="7 8">DSM 17805</strain>
    </source>
</reference>
<dbReference type="GO" id="GO:0006508">
    <property type="term" value="P:proteolysis"/>
    <property type="evidence" value="ECO:0007669"/>
    <property type="project" value="InterPro"/>
</dbReference>
<dbReference type="PROSITE" id="PS50293">
    <property type="entry name" value="TPR_REGION"/>
    <property type="match status" value="1"/>
</dbReference>
<dbReference type="Pfam" id="PF01522">
    <property type="entry name" value="Polysacc_deac_1"/>
    <property type="match status" value="1"/>
</dbReference>
<dbReference type="InterPro" id="IPR011600">
    <property type="entry name" value="Pept_C14_caspase"/>
</dbReference>
<dbReference type="PANTHER" id="PTHR46471:SF2">
    <property type="entry name" value="CHITIN DEACETYLASE-RELATED"/>
    <property type="match status" value="1"/>
</dbReference>
<dbReference type="GO" id="GO:0004197">
    <property type="term" value="F:cysteine-type endopeptidase activity"/>
    <property type="evidence" value="ECO:0007669"/>
    <property type="project" value="InterPro"/>
</dbReference>
<dbReference type="Gene3D" id="1.25.40.10">
    <property type="entry name" value="Tetratricopeptide repeat domain"/>
    <property type="match status" value="1"/>
</dbReference>
<proteinExistence type="predicted"/>
<evidence type="ECO:0000256" key="5">
    <source>
        <dbReference type="PROSITE-ProRule" id="PRU00339"/>
    </source>
</evidence>
<organism evidence="7 8">
    <name type="scientific">Stenotrophomonas koreensis</name>
    <dbReference type="NCBI Taxonomy" id="266128"/>
    <lineage>
        <taxon>Bacteria</taxon>
        <taxon>Pseudomonadati</taxon>
        <taxon>Pseudomonadota</taxon>
        <taxon>Gammaproteobacteria</taxon>
        <taxon>Lysobacterales</taxon>
        <taxon>Lysobacteraceae</taxon>
        <taxon>Stenotrophomonas</taxon>
    </lineage>
</organism>
<dbReference type="InterPro" id="IPR019734">
    <property type="entry name" value="TPR_rpt"/>
</dbReference>
<dbReference type="STRING" id="266128.ABB25_01375"/>
<dbReference type="PROSITE" id="PS00018">
    <property type="entry name" value="EF_HAND_1"/>
    <property type="match status" value="1"/>
</dbReference>
<dbReference type="SUPFAM" id="SSF52129">
    <property type="entry name" value="Caspase-like"/>
    <property type="match status" value="1"/>
</dbReference>
<keyword evidence="3" id="KW-0378">Hydrolase</keyword>
<gene>
    <name evidence="7" type="ORF">ABB25_01375</name>
</gene>
<dbReference type="AlphaFoldDB" id="A0A0R0BSZ0"/>
<dbReference type="OrthoDB" id="9816280at2"/>
<evidence type="ECO:0000256" key="4">
    <source>
        <dbReference type="ARBA" id="ARBA00023277"/>
    </source>
</evidence>
<dbReference type="InterPro" id="IPR011990">
    <property type="entry name" value="TPR-like_helical_dom_sf"/>
</dbReference>
<evidence type="ECO:0000256" key="2">
    <source>
        <dbReference type="ARBA" id="ARBA00022729"/>
    </source>
</evidence>
<dbReference type="SUPFAM" id="SSF88713">
    <property type="entry name" value="Glycoside hydrolase/deacetylase"/>
    <property type="match status" value="1"/>
</dbReference>
<dbReference type="PANTHER" id="PTHR46471">
    <property type="entry name" value="CHITIN DEACETYLASE"/>
    <property type="match status" value="1"/>
</dbReference>
<dbReference type="Pfam" id="PF00656">
    <property type="entry name" value="Peptidase_C14"/>
    <property type="match status" value="1"/>
</dbReference>
<keyword evidence="5" id="KW-0802">TPR repeat</keyword>